<protein>
    <submittedName>
        <fullName evidence="2">DUF3068 domain-containing protein</fullName>
    </submittedName>
</protein>
<keyword evidence="1" id="KW-0472">Membrane</keyword>
<dbReference type="EMBL" id="JAWLUM010000005">
    <property type="protein sequence ID" value="MDV7136778.1"/>
    <property type="molecule type" value="Genomic_DNA"/>
</dbReference>
<reference evidence="2 3" key="1">
    <citation type="submission" date="2023-10" db="EMBL/GenBank/DDBJ databases">
        <title>Development of a sustainable strategy for remediation of hydrocarbon-contaminated territories based on the waste exchange concept.</title>
        <authorList>
            <person name="Krivoruchko A."/>
        </authorList>
    </citation>
    <scope>NUCLEOTIDE SEQUENCE [LARGE SCALE GENOMIC DNA]</scope>
    <source>
        <strain evidence="2 3">IEGM 1236</strain>
    </source>
</reference>
<gene>
    <name evidence="2" type="ORF">R4198_24045</name>
</gene>
<evidence type="ECO:0000256" key="1">
    <source>
        <dbReference type="SAM" id="Phobius"/>
    </source>
</evidence>
<sequence length="393" mass="43049">MINIRGNQISSRVLGPLLLFLGTLLLTTAVAVPLALVPRLKVVPLDLDITTVATSNPAGLTSNDEVPARVFDRCSVNEPKLRVFDAHLTQQRRTVAIDPSDQDQVTLQSAQTVVIDRVRDDAEIVAVDLGEQDAKRPCGDGLLASSVDIVSLDRRTSEPNGQLHQLHTVPVPTGVEAKDSLDTSIDAPRDGFQYHFGFDIEHGGTYPYYDVNSRSDQPARFVGETTINGLHALEFVSEVPEVDQTQLATPSGFPALGSSIEMPAKWWGIRGPGVDPEEKVLMHRYGTATRRVWIEPKTGTVLYGSEDQHQYFKSPGWEDPSLAQPIRDFRVDALNTTMSWTDSTVEQQTSRAGEYIDQLRIGNVIVPWTAGIVGAVLAGAGVFLTFRAARRRS</sequence>
<keyword evidence="1" id="KW-0812">Transmembrane</keyword>
<name>A0ABU4EZU8_WILMA</name>
<accession>A0ABU4EZU8</accession>
<evidence type="ECO:0000313" key="3">
    <source>
        <dbReference type="Proteomes" id="UP001185792"/>
    </source>
</evidence>
<evidence type="ECO:0000313" key="2">
    <source>
        <dbReference type="EMBL" id="MDV7136778.1"/>
    </source>
</evidence>
<comment type="caution">
    <text evidence="2">The sequence shown here is derived from an EMBL/GenBank/DDBJ whole genome shotgun (WGS) entry which is preliminary data.</text>
</comment>
<keyword evidence="1" id="KW-1133">Transmembrane helix</keyword>
<organism evidence="2 3">
    <name type="scientific">Williamsia marianensis</name>
    <dbReference type="NCBI Taxonomy" id="85044"/>
    <lineage>
        <taxon>Bacteria</taxon>
        <taxon>Bacillati</taxon>
        <taxon>Actinomycetota</taxon>
        <taxon>Actinomycetes</taxon>
        <taxon>Mycobacteriales</taxon>
        <taxon>Nocardiaceae</taxon>
        <taxon>Williamsia</taxon>
    </lineage>
</organism>
<feature type="transmembrane region" description="Helical" evidence="1">
    <location>
        <begin position="365"/>
        <end position="386"/>
    </location>
</feature>
<dbReference type="Pfam" id="PF11271">
    <property type="entry name" value="PorA"/>
    <property type="match status" value="1"/>
</dbReference>
<proteinExistence type="predicted"/>
<dbReference type="InterPro" id="IPR021424">
    <property type="entry name" value="PorA"/>
</dbReference>
<keyword evidence="3" id="KW-1185">Reference proteome</keyword>
<dbReference type="Proteomes" id="UP001185792">
    <property type="component" value="Unassembled WGS sequence"/>
</dbReference>